<evidence type="ECO:0000313" key="2">
    <source>
        <dbReference type="EMBL" id="KAG9484562.1"/>
    </source>
</evidence>
<organism evidence="2 3">
    <name type="scientific">Eleutherodactylus coqui</name>
    <name type="common">Puerto Rican coqui</name>
    <dbReference type="NCBI Taxonomy" id="57060"/>
    <lineage>
        <taxon>Eukaryota</taxon>
        <taxon>Metazoa</taxon>
        <taxon>Chordata</taxon>
        <taxon>Craniata</taxon>
        <taxon>Vertebrata</taxon>
        <taxon>Euteleostomi</taxon>
        <taxon>Amphibia</taxon>
        <taxon>Batrachia</taxon>
        <taxon>Anura</taxon>
        <taxon>Neobatrachia</taxon>
        <taxon>Hyloidea</taxon>
        <taxon>Eleutherodactylidae</taxon>
        <taxon>Eleutherodactylinae</taxon>
        <taxon>Eleutherodactylus</taxon>
        <taxon>Eleutherodactylus</taxon>
    </lineage>
</organism>
<dbReference type="AlphaFoldDB" id="A0A8J6FAM2"/>
<dbReference type="EMBL" id="WNTK01000005">
    <property type="protein sequence ID" value="KAG9484562.1"/>
    <property type="molecule type" value="Genomic_DNA"/>
</dbReference>
<proteinExistence type="predicted"/>
<dbReference type="Proteomes" id="UP000770717">
    <property type="component" value="Unassembled WGS sequence"/>
</dbReference>
<gene>
    <name evidence="2" type="ORF">GDO78_010116</name>
</gene>
<sequence length="167" mass="18174">MAVNSRNSDCVTLSNGSLPSKTHCTGQTTSSDGEQSPPTTEEPRLKASPNGCISHNGAAKPCPMFLEHQRPTIVPQCCHHCSYHPPLTSRQDCPPRNGGSAPCALNSGCSPQHSEFSPNSVCPNHPPVYHPVCCVQPPTSFCLHQWRDHFQHQQVPPHLVNIRTAEN</sequence>
<evidence type="ECO:0000313" key="3">
    <source>
        <dbReference type="Proteomes" id="UP000770717"/>
    </source>
</evidence>
<accession>A0A8J6FAM2</accession>
<name>A0A8J6FAM2_ELECQ</name>
<protein>
    <submittedName>
        <fullName evidence="2">Uncharacterized protein</fullName>
    </submittedName>
</protein>
<evidence type="ECO:0000256" key="1">
    <source>
        <dbReference type="SAM" id="MobiDB-lite"/>
    </source>
</evidence>
<comment type="caution">
    <text evidence="2">The sequence shown here is derived from an EMBL/GenBank/DDBJ whole genome shotgun (WGS) entry which is preliminary data.</text>
</comment>
<reference evidence="2" key="1">
    <citation type="thesis" date="2020" institute="ProQuest LLC" country="789 East Eisenhower Parkway, Ann Arbor, MI, USA">
        <title>Comparative Genomics and Chromosome Evolution.</title>
        <authorList>
            <person name="Mudd A.B."/>
        </authorList>
    </citation>
    <scope>NUCLEOTIDE SEQUENCE</scope>
    <source>
        <strain evidence="2">HN-11 Male</strain>
        <tissue evidence="2">Kidney and liver</tissue>
    </source>
</reference>
<keyword evidence="3" id="KW-1185">Reference proteome</keyword>
<feature type="non-terminal residue" evidence="2">
    <location>
        <position position="1"/>
    </location>
</feature>
<feature type="compositionally biased region" description="Polar residues" evidence="1">
    <location>
        <begin position="1"/>
        <end position="39"/>
    </location>
</feature>
<dbReference type="OrthoDB" id="9868442at2759"/>
<feature type="region of interest" description="Disordered" evidence="1">
    <location>
        <begin position="1"/>
        <end position="51"/>
    </location>
</feature>